<feature type="domain" description="BART" evidence="11">
    <location>
        <begin position="6"/>
        <end position="131"/>
    </location>
</feature>
<feature type="region of interest" description="Disordered" evidence="10">
    <location>
        <begin position="276"/>
        <end position="318"/>
    </location>
</feature>
<evidence type="ECO:0000256" key="6">
    <source>
        <dbReference type="ARBA" id="ARBA00023054"/>
    </source>
</evidence>
<dbReference type="AlphaFoldDB" id="A0A4C1SS13"/>
<sequence length="353" mass="39831">MDSESNAWVFDSLVGFLHGPVWNVPLQTFIEEKSLPFEPSDNGEILDKPEYKFIHEEYKNLILDQVDVMLGSFMEDIGITAEQFEAACNASAHALPGLPPHFHRRPFEQVWAANDYDIFVKMMTHKNVELQLQALELIERRFGAVPSVYTTETEDEIPMATQDDQTEDDEDWTNKDDVMTEIKKLQIEDKEDIKAVDPEAVVEEKKVLITKLQNVGKKEVKIVEPDAKSKNDIELQRQPPKKVEVTEEEIRVRQEYLKQQRDKLLALKKQVRERRLDQAGAQDQTDQGGQLLPCHPPPPANRQPGPAPLRPKSARAAAAVLTGAAPPSPAAEALLLRRALATRLKAEVVDGSH</sequence>
<name>A0A4C1SS13_EUMVA</name>
<dbReference type="GO" id="GO:0005930">
    <property type="term" value="C:axoneme"/>
    <property type="evidence" value="ECO:0007669"/>
    <property type="project" value="TreeGrafter"/>
</dbReference>
<dbReference type="Gene3D" id="1.20.1520.10">
    <property type="entry name" value="ADP-ribosylation factor-like 2-binding protein, domain"/>
    <property type="match status" value="1"/>
</dbReference>
<keyword evidence="13" id="KW-1185">Reference proteome</keyword>
<keyword evidence="8" id="KW-0966">Cell projection</keyword>
<comment type="subcellular location">
    <subcellularLocation>
        <location evidence="1">Cell projection</location>
        <location evidence="1">Cilium</location>
    </subcellularLocation>
    <subcellularLocation>
        <location evidence="2">Cytoplasm</location>
    </subcellularLocation>
</comment>
<dbReference type="Pfam" id="PF11527">
    <property type="entry name" value="ARL2_Bind_BART"/>
    <property type="match status" value="1"/>
</dbReference>
<reference evidence="12 13" key="1">
    <citation type="journal article" date="2019" name="Commun. Biol.">
        <title>The bagworm genome reveals a unique fibroin gene that provides high tensile strength.</title>
        <authorList>
            <person name="Kono N."/>
            <person name="Nakamura H."/>
            <person name="Ohtoshi R."/>
            <person name="Tomita M."/>
            <person name="Numata K."/>
            <person name="Arakawa K."/>
        </authorList>
    </citation>
    <scope>NUCLEOTIDE SEQUENCE [LARGE SCALE GENOMIC DNA]</scope>
</reference>
<evidence type="ECO:0000256" key="7">
    <source>
        <dbReference type="ARBA" id="ARBA00023069"/>
    </source>
</evidence>
<comment type="similarity">
    <text evidence="3">Belongs to the CFAP36 family.</text>
</comment>
<feature type="compositionally biased region" description="Low complexity" evidence="10">
    <location>
        <begin position="278"/>
        <end position="292"/>
    </location>
</feature>
<comment type="caution">
    <text evidence="12">The sequence shown here is derived from an EMBL/GenBank/DDBJ whole genome shotgun (WGS) entry which is preliminary data.</text>
</comment>
<dbReference type="STRING" id="151549.A0A4C1SS13"/>
<dbReference type="PANTHER" id="PTHR21532:SF0">
    <property type="entry name" value="CILIA- AND FLAGELLA-ASSOCIATED PROTEIN 36"/>
    <property type="match status" value="1"/>
</dbReference>
<dbReference type="EMBL" id="BGZK01000012">
    <property type="protein sequence ID" value="GBP04127.1"/>
    <property type="molecule type" value="Genomic_DNA"/>
</dbReference>
<evidence type="ECO:0000256" key="5">
    <source>
        <dbReference type="ARBA" id="ARBA00022490"/>
    </source>
</evidence>
<evidence type="ECO:0000256" key="3">
    <source>
        <dbReference type="ARBA" id="ARBA00007460"/>
    </source>
</evidence>
<dbReference type="InterPro" id="IPR042541">
    <property type="entry name" value="BART_sf"/>
</dbReference>
<dbReference type="GO" id="GO:0097546">
    <property type="term" value="C:ciliary base"/>
    <property type="evidence" value="ECO:0007669"/>
    <property type="project" value="TreeGrafter"/>
</dbReference>
<accession>A0A4C1SS13</accession>
<keyword evidence="5" id="KW-0963">Cytoplasm</keyword>
<keyword evidence="7" id="KW-0969">Cilium</keyword>
<gene>
    <name evidence="12" type="primary">cfap36</name>
    <name evidence="12" type="ORF">EVAR_74855_1</name>
</gene>
<evidence type="ECO:0000259" key="11">
    <source>
        <dbReference type="Pfam" id="PF11527"/>
    </source>
</evidence>
<organism evidence="12 13">
    <name type="scientific">Eumeta variegata</name>
    <name type="common">Bagworm moth</name>
    <name type="synonym">Eumeta japonica</name>
    <dbReference type="NCBI Taxonomy" id="151549"/>
    <lineage>
        <taxon>Eukaryota</taxon>
        <taxon>Metazoa</taxon>
        <taxon>Ecdysozoa</taxon>
        <taxon>Arthropoda</taxon>
        <taxon>Hexapoda</taxon>
        <taxon>Insecta</taxon>
        <taxon>Pterygota</taxon>
        <taxon>Neoptera</taxon>
        <taxon>Endopterygota</taxon>
        <taxon>Lepidoptera</taxon>
        <taxon>Glossata</taxon>
        <taxon>Ditrysia</taxon>
        <taxon>Tineoidea</taxon>
        <taxon>Psychidae</taxon>
        <taxon>Oiketicinae</taxon>
        <taxon>Eumeta</taxon>
    </lineage>
</organism>
<evidence type="ECO:0000256" key="4">
    <source>
        <dbReference type="ARBA" id="ARBA00021815"/>
    </source>
</evidence>
<dbReference type="PANTHER" id="PTHR21532">
    <property type="entry name" value="PHOSPHODIESTERASE HL"/>
    <property type="match status" value="1"/>
</dbReference>
<dbReference type="OrthoDB" id="272687at2759"/>
<dbReference type="Proteomes" id="UP000299102">
    <property type="component" value="Unassembled WGS sequence"/>
</dbReference>
<evidence type="ECO:0000256" key="10">
    <source>
        <dbReference type="SAM" id="MobiDB-lite"/>
    </source>
</evidence>
<evidence type="ECO:0000313" key="13">
    <source>
        <dbReference type="Proteomes" id="UP000299102"/>
    </source>
</evidence>
<keyword evidence="12" id="KW-0282">Flagellum</keyword>
<evidence type="ECO:0000313" key="12">
    <source>
        <dbReference type="EMBL" id="GBP04127.1"/>
    </source>
</evidence>
<proteinExistence type="inferred from homology"/>
<feature type="compositionally biased region" description="Pro residues" evidence="10">
    <location>
        <begin position="294"/>
        <end position="309"/>
    </location>
</feature>
<keyword evidence="6" id="KW-0175">Coiled coil</keyword>
<evidence type="ECO:0000256" key="8">
    <source>
        <dbReference type="ARBA" id="ARBA00023273"/>
    </source>
</evidence>
<dbReference type="InterPro" id="IPR038888">
    <property type="entry name" value="CFAP36"/>
</dbReference>
<evidence type="ECO:0000256" key="9">
    <source>
        <dbReference type="ARBA" id="ARBA00031593"/>
    </source>
</evidence>
<evidence type="ECO:0000256" key="1">
    <source>
        <dbReference type="ARBA" id="ARBA00004138"/>
    </source>
</evidence>
<evidence type="ECO:0000256" key="2">
    <source>
        <dbReference type="ARBA" id="ARBA00004496"/>
    </source>
</evidence>
<protein>
    <recommendedName>
        <fullName evidence="4">Cilia- and flagella-associated protein 36</fullName>
    </recommendedName>
    <alternativeName>
        <fullName evidence="9">Coiled-coil domain-containing protein 104</fullName>
    </alternativeName>
</protein>
<dbReference type="InterPro" id="IPR023379">
    <property type="entry name" value="BART_dom"/>
</dbReference>